<keyword evidence="6" id="KW-0677">Repeat</keyword>
<dbReference type="FunFam" id="3.80.10.10:FF:001438">
    <property type="entry name" value="Uncharacterized protein"/>
    <property type="match status" value="1"/>
</dbReference>
<dbReference type="FunFam" id="3.80.10.10:FF:001164">
    <property type="entry name" value="GH01279p"/>
    <property type="match status" value="1"/>
</dbReference>
<evidence type="ECO:0000313" key="14">
    <source>
        <dbReference type="EMBL" id="CAH1801247.1"/>
    </source>
</evidence>
<dbReference type="GO" id="GO:0005615">
    <property type="term" value="C:extracellular space"/>
    <property type="evidence" value="ECO:0007669"/>
    <property type="project" value="TreeGrafter"/>
</dbReference>
<dbReference type="PANTHER" id="PTHR45712:SF22">
    <property type="entry name" value="INSULIN-LIKE GROWTH FACTOR-BINDING PROTEIN COMPLEX ACID LABILE SUBUNIT"/>
    <property type="match status" value="1"/>
</dbReference>
<dbReference type="PANTHER" id="PTHR45712">
    <property type="entry name" value="AGAP008170-PA"/>
    <property type="match status" value="1"/>
</dbReference>
<keyword evidence="15" id="KW-1185">Reference proteome</keyword>
<comment type="caution">
    <text evidence="14">The sequence shown here is derived from an EMBL/GenBank/DDBJ whole genome shotgun (WGS) entry which is preliminary data.</text>
</comment>
<proteinExistence type="predicted"/>
<evidence type="ECO:0000256" key="11">
    <source>
        <dbReference type="SAM" id="Phobius"/>
    </source>
</evidence>
<evidence type="ECO:0000313" key="15">
    <source>
        <dbReference type="Proteomes" id="UP000749559"/>
    </source>
</evidence>
<dbReference type="SMART" id="SM00364">
    <property type="entry name" value="LRR_BAC"/>
    <property type="match status" value="9"/>
</dbReference>
<evidence type="ECO:0000256" key="9">
    <source>
        <dbReference type="ARBA" id="ARBA00023180"/>
    </source>
</evidence>
<evidence type="ECO:0000259" key="13">
    <source>
        <dbReference type="SMART" id="SM00013"/>
    </source>
</evidence>
<evidence type="ECO:0000256" key="1">
    <source>
        <dbReference type="ARBA" id="ARBA00004236"/>
    </source>
</evidence>
<dbReference type="Gene3D" id="3.80.10.10">
    <property type="entry name" value="Ribonuclease Inhibitor"/>
    <property type="match status" value="4"/>
</dbReference>
<keyword evidence="8 11" id="KW-0472">Membrane</keyword>
<dbReference type="PROSITE" id="PS51450">
    <property type="entry name" value="LRR"/>
    <property type="match status" value="4"/>
</dbReference>
<dbReference type="Pfam" id="PF13855">
    <property type="entry name" value="LRR_8"/>
    <property type="match status" value="4"/>
</dbReference>
<feature type="region of interest" description="Disordered" evidence="10">
    <location>
        <begin position="1131"/>
        <end position="1292"/>
    </location>
</feature>
<dbReference type="OrthoDB" id="6092976at2759"/>
<accession>A0A8S4Q401</accession>
<dbReference type="InterPro" id="IPR000372">
    <property type="entry name" value="LRRNT"/>
</dbReference>
<name>A0A8S4Q401_OWEFU</name>
<evidence type="ECO:0000256" key="8">
    <source>
        <dbReference type="ARBA" id="ARBA00023136"/>
    </source>
</evidence>
<feature type="compositionally biased region" description="Acidic residues" evidence="10">
    <location>
        <begin position="1282"/>
        <end position="1292"/>
    </location>
</feature>
<keyword evidence="5 12" id="KW-0732">Signal</keyword>
<dbReference type="SMART" id="SM00365">
    <property type="entry name" value="LRR_SD22"/>
    <property type="match status" value="8"/>
</dbReference>
<evidence type="ECO:0000256" key="10">
    <source>
        <dbReference type="SAM" id="MobiDB-lite"/>
    </source>
</evidence>
<dbReference type="InterPro" id="IPR032675">
    <property type="entry name" value="LRR_dom_sf"/>
</dbReference>
<feature type="signal peptide" evidence="12">
    <location>
        <begin position="1"/>
        <end position="18"/>
    </location>
</feature>
<keyword evidence="7 11" id="KW-1133">Transmembrane helix</keyword>
<dbReference type="Proteomes" id="UP000749559">
    <property type="component" value="Unassembled WGS sequence"/>
</dbReference>
<dbReference type="SMART" id="SM00369">
    <property type="entry name" value="LRR_TYP"/>
    <property type="match status" value="19"/>
</dbReference>
<evidence type="ECO:0000256" key="3">
    <source>
        <dbReference type="ARBA" id="ARBA00022614"/>
    </source>
</evidence>
<evidence type="ECO:0000256" key="12">
    <source>
        <dbReference type="SAM" id="SignalP"/>
    </source>
</evidence>
<feature type="transmembrane region" description="Helical" evidence="11">
    <location>
        <begin position="1065"/>
        <end position="1093"/>
    </location>
</feature>
<dbReference type="InterPro" id="IPR001611">
    <property type="entry name" value="Leu-rich_rpt"/>
</dbReference>
<dbReference type="SUPFAM" id="SSF52058">
    <property type="entry name" value="L domain-like"/>
    <property type="match status" value="2"/>
</dbReference>
<dbReference type="Pfam" id="PF13306">
    <property type="entry name" value="LRR_5"/>
    <property type="match status" value="2"/>
</dbReference>
<dbReference type="FunFam" id="3.80.10.10:FF:000770">
    <property type="entry name" value="Uncharacterized protein"/>
    <property type="match status" value="1"/>
</dbReference>
<feature type="chain" id="PRO_5035772358" description="LRRNT domain-containing protein" evidence="12">
    <location>
        <begin position="19"/>
        <end position="1292"/>
    </location>
</feature>
<feature type="domain" description="LRRNT" evidence="13">
    <location>
        <begin position="34"/>
        <end position="67"/>
    </location>
</feature>
<evidence type="ECO:0000256" key="6">
    <source>
        <dbReference type="ARBA" id="ARBA00022737"/>
    </source>
</evidence>
<gene>
    <name evidence="14" type="ORF">OFUS_LOCUS25056</name>
</gene>
<dbReference type="SMART" id="SM00013">
    <property type="entry name" value="LRRNT"/>
    <property type="match status" value="2"/>
</dbReference>
<keyword evidence="9" id="KW-0325">Glycoprotein</keyword>
<evidence type="ECO:0000256" key="4">
    <source>
        <dbReference type="ARBA" id="ARBA00022692"/>
    </source>
</evidence>
<dbReference type="EMBL" id="CAIIXF020000012">
    <property type="protein sequence ID" value="CAH1801247.1"/>
    <property type="molecule type" value="Genomic_DNA"/>
</dbReference>
<organism evidence="14 15">
    <name type="scientific">Owenia fusiformis</name>
    <name type="common">Polychaete worm</name>
    <dbReference type="NCBI Taxonomy" id="6347"/>
    <lineage>
        <taxon>Eukaryota</taxon>
        <taxon>Metazoa</taxon>
        <taxon>Spiralia</taxon>
        <taxon>Lophotrochozoa</taxon>
        <taxon>Annelida</taxon>
        <taxon>Polychaeta</taxon>
        <taxon>Sedentaria</taxon>
        <taxon>Canalipalpata</taxon>
        <taxon>Sabellida</taxon>
        <taxon>Oweniida</taxon>
        <taxon>Oweniidae</taxon>
        <taxon>Owenia</taxon>
    </lineage>
</organism>
<feature type="compositionally biased region" description="Basic and acidic residues" evidence="10">
    <location>
        <begin position="1231"/>
        <end position="1252"/>
    </location>
</feature>
<feature type="compositionally biased region" description="Low complexity" evidence="10">
    <location>
        <begin position="1019"/>
        <end position="1029"/>
    </location>
</feature>
<protein>
    <recommendedName>
        <fullName evidence="13">LRRNT domain-containing protein</fullName>
    </recommendedName>
</protein>
<dbReference type="GO" id="GO:0005886">
    <property type="term" value="C:plasma membrane"/>
    <property type="evidence" value="ECO:0007669"/>
    <property type="project" value="UniProtKB-SubCell"/>
</dbReference>
<keyword evidence="2" id="KW-1003">Cell membrane</keyword>
<feature type="compositionally biased region" description="Basic and acidic residues" evidence="10">
    <location>
        <begin position="1203"/>
        <end position="1221"/>
    </location>
</feature>
<feature type="compositionally biased region" description="Basic residues" evidence="10">
    <location>
        <begin position="1188"/>
        <end position="1199"/>
    </location>
</feature>
<keyword evidence="4 11" id="KW-0812">Transmembrane</keyword>
<keyword evidence="3" id="KW-0433">Leucine-rich repeat</keyword>
<evidence type="ECO:0000256" key="7">
    <source>
        <dbReference type="ARBA" id="ARBA00022989"/>
    </source>
</evidence>
<feature type="domain" description="LRRNT" evidence="13">
    <location>
        <begin position="522"/>
        <end position="555"/>
    </location>
</feature>
<dbReference type="FunFam" id="3.80.10.10:FF:000732">
    <property type="entry name" value="GD11101"/>
    <property type="match status" value="1"/>
</dbReference>
<sequence>MALLGVFLLLLLTQGISCDREDITCPDGTPNPGRGPGRCNCYQEGNFRVINCRNRGLMEIPRMNSTEEWDLLNFGINKITDVPTGIFEGLPNLKSVDFFFNTDLRTLQSNAFRGADEIQNFEFTRCNINIIGDNAFSNLYNLTTLNLQSNSLTEITEKAFGGLGALEYLRLDENKIQTIHPNAFQSLVNLTTLTFSGNKLTEVPERSFKPLTELGDLDLSNNNITTIPEEAFTGLVKLERLSLWKNQITRLPGDVFKNQDMLRILQLSENRLTELPQTLFHHTGNLTQLEIVKNALAIIENGTFERNVELKFLFLTDNNLSEWSLFAFTNLTSLFELALGQNEIENVPGFAFETLHRLKKLTLASQKPIKIHENAFCGLDSLQELDMSGSAMFGIRVCHLSHLPTYKNGLKLLVTGSKINCGCDMWSVQANMCPHGGNLTSCSVVGIDKNECVEPPEHKNKNWYHWSDWHYGEIDCAPEDKNPTCPVPCVESQPTTVAMTTDEVPTTPELDFKCPDGTPVGRGPRLCNCYEEDGKRVINCRNRGFIEIPRMNSTEEWDLLNFGINKITEVPTGIFEGLPNLKSIDFFYNTDLTTLQSNAFRGADEIQNFVFTRCSISNIGDNAFSNLYNLTTLNIQSNNLTVITERAFNGLGALEYLRLDENKIQTIHPNAFQSLVNLTTLTFSGNELTEVPKGSFKPLTELGDLDLSNNKITTIPEEAFTGLVKLERLSLWKNRITRLPYDVFKNQEMLRILQLSENRLTELPQTLFQHTGNLTQVELVKNNLTIIENGTFERNSELKFLFLTDNNLSEWSLFAFTNLTSLLELALGQNEIENVPGFAFETLHRLKKLTLASRKPIKIHENAFCGLDSLLELDMSGSAMFGFRVCHLSHLPTYKNGLRLLVTGSKINCGCDMWSVKRNMCQPESCSIVGIDQNECVEPKAHRGYHWFWWSDWHYEQIGCDNNDKNPTCPVPCVEFQPTTAALTTQELTTLEITTQKLTTRGATTKQILTTSVTDKTTTVTPTLQTSSKPLTEPPEGTTPISSSVLPSATTTMTMTASNEASVQITAIIAGASVGGVVVIAAIVAIVIAVVIVKRNTNRAQPPYDPRHSYPGFPPPYNGQNLNAPVTEHFYPPNHPMYHNGPQLPDGPQNTQEYTNPAYDNGSPVYDNNGVNNHTNIPPKEKGTKSDAKKKRKESKPKQKGNVGKDDKIKAKKEVKNKDMDQNGAVVPPKDNIEDQPTKKTEPAEQENHSTEKTQNVPKDNAKKERKKSKKNSKADVPVEPEPAEQETFDWP</sequence>
<reference evidence="14" key="1">
    <citation type="submission" date="2022-03" db="EMBL/GenBank/DDBJ databases">
        <authorList>
            <person name="Martin C."/>
        </authorList>
    </citation>
    <scope>NUCLEOTIDE SEQUENCE</scope>
</reference>
<comment type="subcellular location">
    <subcellularLocation>
        <location evidence="1">Cell membrane</location>
    </subcellularLocation>
</comment>
<dbReference type="InterPro" id="IPR003591">
    <property type="entry name" value="Leu-rich_rpt_typical-subtyp"/>
</dbReference>
<evidence type="ECO:0000256" key="5">
    <source>
        <dbReference type="ARBA" id="ARBA00022729"/>
    </source>
</evidence>
<dbReference type="InterPro" id="IPR026906">
    <property type="entry name" value="LRR_5"/>
</dbReference>
<dbReference type="InterPro" id="IPR050333">
    <property type="entry name" value="SLRP"/>
</dbReference>
<feature type="region of interest" description="Disordered" evidence="10">
    <location>
        <begin position="1019"/>
        <end position="1046"/>
    </location>
</feature>
<evidence type="ECO:0000256" key="2">
    <source>
        <dbReference type="ARBA" id="ARBA00022475"/>
    </source>
</evidence>